<keyword evidence="2" id="KW-1185">Reference proteome</keyword>
<dbReference type="EMBL" id="CP020472">
    <property type="protein sequence ID" value="ARD23509.1"/>
    <property type="molecule type" value="Genomic_DNA"/>
</dbReference>
<sequence>MKTMTCKQLGGACDERFQADNFEQIQTLSQAHGKLMFQQQDPAHIQAMTAMSDLMQNPSALQAFMEEKRALFESLSND</sequence>
<accession>A0ABM6JPJ8</accession>
<protein>
    <recommendedName>
        <fullName evidence="3">DUF1059 domain-containing protein</fullName>
    </recommendedName>
</protein>
<gene>
    <name evidence="1" type="ORF">SJ2017_3245</name>
</gene>
<name>A0ABM6JPJ8_9GAMM</name>
<evidence type="ECO:0000313" key="1">
    <source>
        <dbReference type="EMBL" id="ARD23509.1"/>
    </source>
</evidence>
<organism evidence="1 2">
    <name type="scientific">Shewanella japonica</name>
    <dbReference type="NCBI Taxonomy" id="93973"/>
    <lineage>
        <taxon>Bacteria</taxon>
        <taxon>Pseudomonadati</taxon>
        <taxon>Pseudomonadota</taxon>
        <taxon>Gammaproteobacteria</taxon>
        <taxon>Alteromonadales</taxon>
        <taxon>Shewanellaceae</taxon>
        <taxon>Shewanella</taxon>
    </lineage>
</organism>
<reference evidence="1 2" key="1">
    <citation type="submission" date="2017-03" db="EMBL/GenBank/DDBJ databases">
        <title>Genome sequencing of Shewanella japonica KCTC 22435.</title>
        <authorList>
            <person name="Kim K.M."/>
        </authorList>
    </citation>
    <scope>NUCLEOTIDE SEQUENCE [LARGE SCALE GENOMIC DNA]</scope>
    <source>
        <strain evidence="1 2">KCTC 22435</strain>
    </source>
</reference>
<evidence type="ECO:0000313" key="2">
    <source>
        <dbReference type="Proteomes" id="UP000191820"/>
    </source>
</evidence>
<dbReference type="Proteomes" id="UP000191820">
    <property type="component" value="Chromosome"/>
</dbReference>
<proteinExistence type="predicted"/>
<dbReference type="RefSeq" id="WP_080916460.1">
    <property type="nucleotide sequence ID" value="NZ_CP020472.1"/>
</dbReference>
<evidence type="ECO:0008006" key="3">
    <source>
        <dbReference type="Google" id="ProtNLM"/>
    </source>
</evidence>